<gene>
    <name evidence="2" type="ORF">EI77_02450</name>
</gene>
<keyword evidence="1" id="KW-1133">Transmembrane helix</keyword>
<keyword evidence="3" id="KW-1185">Reference proteome</keyword>
<evidence type="ECO:0000313" key="2">
    <source>
        <dbReference type="EMBL" id="TDU71327.1"/>
    </source>
</evidence>
<keyword evidence="1" id="KW-0472">Membrane</keyword>
<reference evidence="2 3" key="1">
    <citation type="submission" date="2019-03" db="EMBL/GenBank/DDBJ databases">
        <title>Genomic Encyclopedia of Archaeal and Bacterial Type Strains, Phase II (KMG-II): from individual species to whole genera.</title>
        <authorList>
            <person name="Goeker M."/>
        </authorList>
    </citation>
    <scope>NUCLEOTIDE SEQUENCE [LARGE SCALE GENOMIC DNA]</scope>
    <source>
        <strain evidence="2 3">ATCC 25309</strain>
    </source>
</reference>
<dbReference type="Proteomes" id="UP000295662">
    <property type="component" value="Unassembled WGS sequence"/>
</dbReference>
<proteinExistence type="predicted"/>
<evidence type="ECO:0000256" key="1">
    <source>
        <dbReference type="SAM" id="Phobius"/>
    </source>
</evidence>
<dbReference type="AlphaFoldDB" id="A0A4R7S2T6"/>
<dbReference type="EMBL" id="SOCA01000003">
    <property type="protein sequence ID" value="TDU71327.1"/>
    <property type="molecule type" value="Genomic_DNA"/>
</dbReference>
<comment type="caution">
    <text evidence="2">The sequence shown here is derived from an EMBL/GenBank/DDBJ whole genome shotgun (WGS) entry which is preliminary data.</text>
</comment>
<evidence type="ECO:0000313" key="3">
    <source>
        <dbReference type="Proteomes" id="UP000295662"/>
    </source>
</evidence>
<accession>A0A4R7S2T6</accession>
<organism evidence="2 3">
    <name type="scientific">Prosthecobacter fusiformis</name>
    <dbReference type="NCBI Taxonomy" id="48464"/>
    <lineage>
        <taxon>Bacteria</taxon>
        <taxon>Pseudomonadati</taxon>
        <taxon>Verrucomicrobiota</taxon>
        <taxon>Verrucomicrobiia</taxon>
        <taxon>Verrucomicrobiales</taxon>
        <taxon>Verrucomicrobiaceae</taxon>
        <taxon>Prosthecobacter</taxon>
    </lineage>
</organism>
<feature type="transmembrane region" description="Helical" evidence="1">
    <location>
        <begin position="28"/>
        <end position="52"/>
    </location>
</feature>
<keyword evidence="1" id="KW-0812">Transmembrane</keyword>
<name>A0A4R7S2T6_9BACT</name>
<protein>
    <submittedName>
        <fullName evidence="2">Uncharacterized protein</fullName>
    </submittedName>
</protein>
<sequence length="172" mass="18095">MPSILRPAEVTGICLQSTMDRNIHKHMVVRLICTTIICFISSCSIAVTAVPVSGPAMGTGSMVAKFTWSNSNSGKVTATMPWGEKCAGRYSTGGADGGMAWNSGVMQFHKSSQSSFGEFESRAASMGSVHVGKALLVGDQGTVIDVIYAATSPTHGFGEAKDSKGNFYKIVF</sequence>